<protein>
    <submittedName>
        <fullName evidence="2">Uncharacterized protein</fullName>
    </submittedName>
</protein>
<comment type="caution">
    <text evidence="2">The sequence shown here is derived from an EMBL/GenBank/DDBJ whole genome shotgun (WGS) entry which is preliminary data.</text>
</comment>
<evidence type="ECO:0000313" key="2">
    <source>
        <dbReference type="EMBL" id="KAF0038535.1"/>
    </source>
</evidence>
<gene>
    <name evidence="2" type="ORF">F2P81_009019</name>
</gene>
<reference evidence="2 3" key="1">
    <citation type="submission" date="2019-06" db="EMBL/GenBank/DDBJ databases">
        <title>Draft genomes of female and male turbot (Scophthalmus maximus).</title>
        <authorList>
            <person name="Xu H."/>
            <person name="Xu X.-W."/>
            <person name="Shao C."/>
            <person name="Chen S."/>
        </authorList>
    </citation>
    <scope>NUCLEOTIDE SEQUENCE [LARGE SCALE GENOMIC DNA]</scope>
    <source>
        <strain evidence="2">Ysfricsl-2016a</strain>
        <tissue evidence="2">Blood</tissue>
    </source>
</reference>
<dbReference type="EMBL" id="VEVO01000008">
    <property type="protein sequence ID" value="KAF0038535.1"/>
    <property type="molecule type" value="Genomic_DNA"/>
</dbReference>
<feature type="region of interest" description="Disordered" evidence="1">
    <location>
        <begin position="57"/>
        <end position="76"/>
    </location>
</feature>
<dbReference type="AlphaFoldDB" id="A0A6A4T0G8"/>
<sequence>MQTRAVDKRPVDKTETFAIMQTPELTVIKLQGHEKRMDKPKGKPLTMTVIASQKCSCSRESSQGNRQTASKSPPTTPFATFEEVNVLCQVGAFSHQNPSAEVKQRWNRLEQAGYQLSSLCAS</sequence>
<name>A0A6A4T0G8_SCOMX</name>
<evidence type="ECO:0000313" key="3">
    <source>
        <dbReference type="Proteomes" id="UP000438429"/>
    </source>
</evidence>
<evidence type="ECO:0000256" key="1">
    <source>
        <dbReference type="SAM" id="MobiDB-lite"/>
    </source>
</evidence>
<accession>A0A6A4T0G8</accession>
<dbReference type="Proteomes" id="UP000438429">
    <property type="component" value="Unassembled WGS sequence"/>
</dbReference>
<proteinExistence type="predicted"/>
<organism evidence="2 3">
    <name type="scientific">Scophthalmus maximus</name>
    <name type="common">Turbot</name>
    <name type="synonym">Psetta maxima</name>
    <dbReference type="NCBI Taxonomy" id="52904"/>
    <lineage>
        <taxon>Eukaryota</taxon>
        <taxon>Metazoa</taxon>
        <taxon>Chordata</taxon>
        <taxon>Craniata</taxon>
        <taxon>Vertebrata</taxon>
        <taxon>Euteleostomi</taxon>
        <taxon>Actinopterygii</taxon>
        <taxon>Neopterygii</taxon>
        <taxon>Teleostei</taxon>
        <taxon>Neoteleostei</taxon>
        <taxon>Acanthomorphata</taxon>
        <taxon>Carangaria</taxon>
        <taxon>Pleuronectiformes</taxon>
        <taxon>Pleuronectoidei</taxon>
        <taxon>Scophthalmidae</taxon>
        <taxon>Scophthalmus</taxon>
    </lineage>
</organism>
<feature type="compositionally biased region" description="Polar residues" evidence="1">
    <location>
        <begin position="57"/>
        <end position="73"/>
    </location>
</feature>